<name>A0A225WS76_9STRA</name>
<gene>
    <name evidence="1" type="ORF">PHMEG_0005729</name>
</gene>
<dbReference type="STRING" id="4795.A0A225WS76"/>
<evidence type="ECO:0008006" key="3">
    <source>
        <dbReference type="Google" id="ProtNLM"/>
    </source>
</evidence>
<dbReference type="Proteomes" id="UP000198211">
    <property type="component" value="Unassembled WGS sequence"/>
</dbReference>
<organism evidence="1 2">
    <name type="scientific">Phytophthora megakarya</name>
    <dbReference type="NCBI Taxonomy" id="4795"/>
    <lineage>
        <taxon>Eukaryota</taxon>
        <taxon>Sar</taxon>
        <taxon>Stramenopiles</taxon>
        <taxon>Oomycota</taxon>
        <taxon>Peronosporomycetes</taxon>
        <taxon>Peronosporales</taxon>
        <taxon>Peronosporaceae</taxon>
        <taxon>Phytophthora</taxon>
    </lineage>
</organism>
<dbReference type="OrthoDB" id="425534at2759"/>
<protein>
    <recommendedName>
        <fullName evidence="3">Serine protease</fullName>
    </recommendedName>
</protein>
<comment type="caution">
    <text evidence="1">The sequence shown here is derived from an EMBL/GenBank/DDBJ whole genome shotgun (WGS) entry which is preliminary data.</text>
</comment>
<dbReference type="AlphaFoldDB" id="A0A225WS76"/>
<sequence length="158" mass="18098">MSHRQFILRRMLGALLENSIQRTYIASVVYRLHRCGSEDTPVLTNFIERINWFRNLGTEGPGDGYWSSALYYLITYSEINQHLSECPAVAHIGCDHYCAFSKDTSEPCSDRNISNYEAHGIIYERDEYWNKSATIPNQARVLLLSGKLDAVTPVKYAK</sequence>
<proteinExistence type="predicted"/>
<evidence type="ECO:0000313" key="2">
    <source>
        <dbReference type="Proteomes" id="UP000198211"/>
    </source>
</evidence>
<accession>A0A225WS76</accession>
<dbReference type="EMBL" id="NBNE01000382">
    <property type="protein sequence ID" value="OWZ19937.1"/>
    <property type="molecule type" value="Genomic_DNA"/>
</dbReference>
<reference evidence="2" key="1">
    <citation type="submission" date="2017-03" db="EMBL/GenBank/DDBJ databases">
        <title>Phytopthora megakarya and P. palmivora, two closely related causual agents of cacao black pod achieved similar genome size and gene model numbers by different mechanisms.</title>
        <authorList>
            <person name="Ali S."/>
            <person name="Shao J."/>
            <person name="Larry D.J."/>
            <person name="Kronmiller B."/>
            <person name="Shen D."/>
            <person name="Strem M.D."/>
            <person name="Melnick R.L."/>
            <person name="Guiltinan M.J."/>
            <person name="Tyler B.M."/>
            <person name="Meinhardt L.W."/>
            <person name="Bailey B.A."/>
        </authorList>
    </citation>
    <scope>NUCLEOTIDE SEQUENCE [LARGE SCALE GENOMIC DNA]</scope>
    <source>
        <strain evidence="2">zdho120</strain>
    </source>
</reference>
<evidence type="ECO:0000313" key="1">
    <source>
        <dbReference type="EMBL" id="OWZ19937.1"/>
    </source>
</evidence>
<keyword evidence="2" id="KW-1185">Reference proteome</keyword>